<sequence length="227" mass="25836">MEQHAWSGRIDYIHDERGERGREWFTVTTHQDGHRVVRARCEMDDTEIMRDVTYSMNGFTPEEAYIRIVIKGKHEGSGWFTFDENEARCEAIIAGGGRVSQTMKTPGPAASFGAHPVLCDCLHASLYKHGGSKRQRVTNILNSSHSPDGSTGPMLGEWEFDIEFIGEERITVPAGTFDTYHYTYHLDHYGWAPEQVWVMPGSHQLVKIYWDVLKTSYVLAELNGDPR</sequence>
<dbReference type="EMBL" id="CAEZZQ010000115">
    <property type="protein sequence ID" value="CAB4784383.1"/>
    <property type="molecule type" value="Genomic_DNA"/>
</dbReference>
<reference evidence="1" key="1">
    <citation type="submission" date="2020-05" db="EMBL/GenBank/DDBJ databases">
        <authorList>
            <person name="Chiriac C."/>
            <person name="Salcher M."/>
            <person name="Ghai R."/>
            <person name="Kavagutti S V."/>
        </authorList>
    </citation>
    <scope>NUCLEOTIDE SEQUENCE</scope>
</reference>
<organism evidence="1">
    <name type="scientific">freshwater metagenome</name>
    <dbReference type="NCBI Taxonomy" id="449393"/>
    <lineage>
        <taxon>unclassified sequences</taxon>
        <taxon>metagenomes</taxon>
        <taxon>ecological metagenomes</taxon>
    </lineage>
</organism>
<evidence type="ECO:0000313" key="1">
    <source>
        <dbReference type="EMBL" id="CAB4784383.1"/>
    </source>
</evidence>
<dbReference type="AlphaFoldDB" id="A0A6J6WMB8"/>
<accession>A0A6J6WMB8</accession>
<gene>
    <name evidence="1" type="ORF">UFOPK2894_01407</name>
</gene>
<proteinExistence type="predicted"/>
<name>A0A6J6WMB8_9ZZZZ</name>
<protein>
    <submittedName>
        <fullName evidence="1">Unannotated protein</fullName>
    </submittedName>
</protein>